<dbReference type="AlphaFoldDB" id="A0A0A9EC44"/>
<dbReference type="EMBL" id="GBRH01201302">
    <property type="protein sequence ID" value="JAD96593.1"/>
    <property type="molecule type" value="Transcribed_RNA"/>
</dbReference>
<name>A0A0A9EC44_ARUDO</name>
<accession>A0A0A9EC44</accession>
<reference evidence="1" key="2">
    <citation type="journal article" date="2015" name="Data Brief">
        <title>Shoot transcriptome of the giant reed, Arundo donax.</title>
        <authorList>
            <person name="Barrero R.A."/>
            <person name="Guerrero F.D."/>
            <person name="Moolhuijzen P."/>
            <person name="Goolsby J.A."/>
            <person name="Tidwell J."/>
            <person name="Bellgard S.E."/>
            <person name="Bellgard M.I."/>
        </authorList>
    </citation>
    <scope>NUCLEOTIDE SEQUENCE</scope>
    <source>
        <tissue evidence="1">Shoot tissue taken approximately 20 cm above the soil surface</tissue>
    </source>
</reference>
<evidence type="ECO:0000313" key="1">
    <source>
        <dbReference type="EMBL" id="JAD96593.1"/>
    </source>
</evidence>
<organism evidence="1">
    <name type="scientific">Arundo donax</name>
    <name type="common">Giant reed</name>
    <name type="synonym">Donax arundinaceus</name>
    <dbReference type="NCBI Taxonomy" id="35708"/>
    <lineage>
        <taxon>Eukaryota</taxon>
        <taxon>Viridiplantae</taxon>
        <taxon>Streptophyta</taxon>
        <taxon>Embryophyta</taxon>
        <taxon>Tracheophyta</taxon>
        <taxon>Spermatophyta</taxon>
        <taxon>Magnoliopsida</taxon>
        <taxon>Liliopsida</taxon>
        <taxon>Poales</taxon>
        <taxon>Poaceae</taxon>
        <taxon>PACMAD clade</taxon>
        <taxon>Arundinoideae</taxon>
        <taxon>Arundineae</taxon>
        <taxon>Arundo</taxon>
    </lineage>
</organism>
<sequence>MNKNRPFLGKRRMGGSHIKRALQGGEILALQLWGCNNINDKGSAT</sequence>
<protein>
    <submittedName>
        <fullName evidence="1">Uncharacterized protein</fullName>
    </submittedName>
</protein>
<proteinExistence type="predicted"/>
<reference evidence="1" key="1">
    <citation type="submission" date="2014-09" db="EMBL/GenBank/DDBJ databases">
        <authorList>
            <person name="Magalhaes I.L.F."/>
            <person name="Oliveira U."/>
            <person name="Santos F.R."/>
            <person name="Vidigal T.H.D.A."/>
            <person name="Brescovit A.D."/>
            <person name="Santos A.J."/>
        </authorList>
    </citation>
    <scope>NUCLEOTIDE SEQUENCE</scope>
    <source>
        <tissue evidence="1">Shoot tissue taken approximately 20 cm above the soil surface</tissue>
    </source>
</reference>